<keyword evidence="9" id="KW-0670">Pyruvate</keyword>
<name>A0ABV0BTQ0_9SPHI</name>
<dbReference type="Proteomes" id="UP001409291">
    <property type="component" value="Unassembled WGS sequence"/>
</dbReference>
<sequence>MNEQYKPGTHQLLTLQVNDVNLLTDMSNFLDFTIHQINDHGLKIVGISSHEFDSKGFTVAICLMESHICIHTWPEFSQLTLDIYLCNYLKDNTKKVLELGEVFKHYFDASVLNETIVNR</sequence>
<reference evidence="10 11" key="1">
    <citation type="submission" date="2024-04" db="EMBL/GenBank/DDBJ databases">
        <title>WGS of bacteria from Torrens River.</title>
        <authorList>
            <person name="Wyrsch E.R."/>
            <person name="Drigo B."/>
        </authorList>
    </citation>
    <scope>NUCLEOTIDE SEQUENCE [LARGE SCALE GENOMIC DNA]</scope>
    <source>
        <strain evidence="10 11">TWI391</strain>
    </source>
</reference>
<dbReference type="SUPFAM" id="SSF56276">
    <property type="entry name" value="S-adenosylmethionine decarboxylase"/>
    <property type="match status" value="1"/>
</dbReference>
<keyword evidence="6" id="KW-0865">Zymogen</keyword>
<evidence type="ECO:0000256" key="1">
    <source>
        <dbReference type="ARBA" id="ARBA00001928"/>
    </source>
</evidence>
<evidence type="ECO:0000256" key="2">
    <source>
        <dbReference type="ARBA" id="ARBA00022793"/>
    </source>
</evidence>
<keyword evidence="3" id="KW-0068">Autocatalytic cleavage</keyword>
<keyword evidence="7" id="KW-0456">Lyase</keyword>
<dbReference type="InterPro" id="IPR016067">
    <property type="entry name" value="S-AdoMet_deCO2ase_core"/>
</dbReference>
<accession>A0ABV0BTQ0</accession>
<evidence type="ECO:0000313" key="11">
    <source>
        <dbReference type="Proteomes" id="UP001409291"/>
    </source>
</evidence>
<keyword evidence="4" id="KW-0745">Spermidine biosynthesis</keyword>
<dbReference type="InterPro" id="IPR003826">
    <property type="entry name" value="AdoMetDC_fam_prok"/>
</dbReference>
<dbReference type="Pfam" id="PF02675">
    <property type="entry name" value="AdoMet_dc"/>
    <property type="match status" value="1"/>
</dbReference>
<dbReference type="PANTHER" id="PTHR33866:SF2">
    <property type="entry name" value="S-ADENOSYLMETHIONINE DECARBOXYLASE PROENZYME"/>
    <property type="match status" value="1"/>
</dbReference>
<keyword evidence="5" id="KW-0620">Polyamine biosynthesis</keyword>
<evidence type="ECO:0000256" key="9">
    <source>
        <dbReference type="ARBA" id="ARBA00023317"/>
    </source>
</evidence>
<keyword evidence="2" id="KW-0210">Decarboxylase</keyword>
<proteinExistence type="predicted"/>
<evidence type="ECO:0000256" key="6">
    <source>
        <dbReference type="ARBA" id="ARBA00023145"/>
    </source>
</evidence>
<evidence type="ECO:0000256" key="3">
    <source>
        <dbReference type="ARBA" id="ARBA00022813"/>
    </source>
</evidence>
<evidence type="ECO:0000256" key="8">
    <source>
        <dbReference type="ARBA" id="ARBA00023270"/>
    </source>
</evidence>
<evidence type="ECO:0000256" key="5">
    <source>
        <dbReference type="ARBA" id="ARBA00023115"/>
    </source>
</evidence>
<evidence type="ECO:0000313" key="10">
    <source>
        <dbReference type="EMBL" id="MEN5377593.1"/>
    </source>
</evidence>
<dbReference type="PANTHER" id="PTHR33866">
    <property type="entry name" value="S-ADENOSYLMETHIONINE DECARBOXYLASE PROENZYME"/>
    <property type="match status" value="1"/>
</dbReference>
<dbReference type="Gene3D" id="3.60.90.10">
    <property type="entry name" value="S-adenosylmethionine decarboxylase"/>
    <property type="match status" value="1"/>
</dbReference>
<comment type="caution">
    <text evidence="10">The sequence shown here is derived from an EMBL/GenBank/DDBJ whole genome shotgun (WGS) entry which is preliminary data.</text>
</comment>
<gene>
    <name evidence="10" type="ORF">ABE541_10000</name>
</gene>
<keyword evidence="8" id="KW-0704">Schiff base</keyword>
<keyword evidence="11" id="KW-1185">Reference proteome</keyword>
<evidence type="ECO:0000256" key="4">
    <source>
        <dbReference type="ARBA" id="ARBA00023066"/>
    </source>
</evidence>
<dbReference type="EMBL" id="JBDJNQ010000004">
    <property type="protein sequence ID" value="MEN5377593.1"/>
    <property type="molecule type" value="Genomic_DNA"/>
</dbReference>
<evidence type="ECO:0000256" key="7">
    <source>
        <dbReference type="ARBA" id="ARBA00023239"/>
    </source>
</evidence>
<organism evidence="10 11">
    <name type="scientific">Sphingobacterium kitahiroshimense</name>
    <dbReference type="NCBI Taxonomy" id="470446"/>
    <lineage>
        <taxon>Bacteria</taxon>
        <taxon>Pseudomonadati</taxon>
        <taxon>Bacteroidota</taxon>
        <taxon>Sphingobacteriia</taxon>
        <taxon>Sphingobacteriales</taxon>
        <taxon>Sphingobacteriaceae</taxon>
        <taxon>Sphingobacterium</taxon>
    </lineage>
</organism>
<protein>
    <submittedName>
        <fullName evidence="10">S-adenosylmethionine decarboxylase</fullName>
    </submittedName>
</protein>
<dbReference type="RefSeq" id="WP_132842278.1">
    <property type="nucleotide sequence ID" value="NZ_JBDJLH010000002.1"/>
</dbReference>
<comment type="cofactor">
    <cofactor evidence="1">
        <name>pyruvate</name>
        <dbReference type="ChEBI" id="CHEBI:15361"/>
    </cofactor>
</comment>